<feature type="region of interest" description="Disordered" evidence="1">
    <location>
        <begin position="290"/>
        <end position="309"/>
    </location>
</feature>
<keyword evidence="2" id="KW-0472">Membrane</keyword>
<dbReference type="OMA" id="MLHTFHH"/>
<proteinExistence type="predicted"/>
<feature type="region of interest" description="Disordered" evidence="1">
    <location>
        <begin position="597"/>
        <end position="620"/>
    </location>
</feature>
<feature type="transmembrane region" description="Helical" evidence="2">
    <location>
        <begin position="31"/>
        <end position="47"/>
    </location>
</feature>
<dbReference type="Proteomes" id="UP000243459">
    <property type="component" value="Chromosome 2"/>
</dbReference>
<feature type="compositionally biased region" description="Basic and acidic residues" evidence="1">
    <location>
        <begin position="377"/>
        <end position="401"/>
    </location>
</feature>
<accession>A0A5P1FHU1</accession>
<name>A0A5P1FHU1_ASPOF</name>
<feature type="compositionally biased region" description="Polar residues" evidence="1">
    <location>
        <begin position="501"/>
        <end position="513"/>
    </location>
</feature>
<organism evidence="3 4">
    <name type="scientific">Asparagus officinalis</name>
    <name type="common">Garden asparagus</name>
    <dbReference type="NCBI Taxonomy" id="4686"/>
    <lineage>
        <taxon>Eukaryota</taxon>
        <taxon>Viridiplantae</taxon>
        <taxon>Streptophyta</taxon>
        <taxon>Embryophyta</taxon>
        <taxon>Tracheophyta</taxon>
        <taxon>Spermatophyta</taxon>
        <taxon>Magnoliopsida</taxon>
        <taxon>Liliopsida</taxon>
        <taxon>Asparagales</taxon>
        <taxon>Asparagaceae</taxon>
        <taxon>Asparagoideae</taxon>
        <taxon>Asparagus</taxon>
    </lineage>
</organism>
<feature type="region of interest" description="Disordered" evidence="1">
    <location>
        <begin position="501"/>
        <end position="520"/>
    </location>
</feature>
<feature type="region of interest" description="Disordered" evidence="1">
    <location>
        <begin position="638"/>
        <end position="679"/>
    </location>
</feature>
<keyword evidence="2" id="KW-0812">Transmembrane</keyword>
<reference evidence="4" key="1">
    <citation type="journal article" date="2017" name="Nat. Commun.">
        <title>The asparagus genome sheds light on the origin and evolution of a young Y chromosome.</title>
        <authorList>
            <person name="Harkess A."/>
            <person name="Zhou J."/>
            <person name="Xu C."/>
            <person name="Bowers J.E."/>
            <person name="Van der Hulst R."/>
            <person name="Ayyampalayam S."/>
            <person name="Mercati F."/>
            <person name="Riccardi P."/>
            <person name="McKain M.R."/>
            <person name="Kakrana A."/>
            <person name="Tang H."/>
            <person name="Ray J."/>
            <person name="Groenendijk J."/>
            <person name="Arikit S."/>
            <person name="Mathioni S.M."/>
            <person name="Nakano M."/>
            <person name="Shan H."/>
            <person name="Telgmann-Rauber A."/>
            <person name="Kanno A."/>
            <person name="Yue Z."/>
            <person name="Chen H."/>
            <person name="Li W."/>
            <person name="Chen Y."/>
            <person name="Xu X."/>
            <person name="Zhang Y."/>
            <person name="Luo S."/>
            <person name="Chen H."/>
            <person name="Gao J."/>
            <person name="Mao Z."/>
            <person name="Pires J.C."/>
            <person name="Luo M."/>
            <person name="Kudrna D."/>
            <person name="Wing R.A."/>
            <person name="Meyers B.C."/>
            <person name="Yi K."/>
            <person name="Kong H."/>
            <person name="Lavrijsen P."/>
            <person name="Sunseri F."/>
            <person name="Falavigna A."/>
            <person name="Ye Y."/>
            <person name="Leebens-Mack J.H."/>
            <person name="Chen G."/>
        </authorList>
    </citation>
    <scope>NUCLEOTIDE SEQUENCE [LARGE SCALE GENOMIC DNA]</scope>
    <source>
        <strain evidence="4">cv. DH0086</strain>
    </source>
</reference>
<sequence>MASEAKEIIVLLRQILWFSMRNIYRLGRDHPFVWGTTFFLLLLYRYLPSVFGFVLYSSPVVVCTALLLGTLLLYADPNLPETEEVRNIKGSKNSQTGFSEGKSFSVENHVAKHAAHLRKDHNSSSESESESESDHSESGSDIIPMLDELHPLLDIDAPQTARSVDNSDAASSGDSGDQESDDGSIEDETEIQEDEEEDEAQEEKDDANEVVLKWTADDQKNLMDLGTSELERNQRLENLIAKRKARKFLSFHAQRNLIDFDCDDPVPSNFQIQPISALRRNPFDIPFEEESTGLPSVPGSAPSVLQPRRNPFDIPYDEEGNSSLNRVTMRQEFVPFSLGAPSSAGIKQEELGSFLKPFFVADRINSDGPGFVTKVSSAHESDTNSSDTDHDDHMDRVEPVERYSQSSEEVDSVDAPREQIGVDEGITMGFNASNDAVEMELRQGEYSLPNLDAEKLEVIEERYDDSSSSSSEGHSEINHESTRATEMIIDSQGIDPVYDSSPSAVAKSISNTSTHDDEDALPFDGFQTAPQDRGIWVAPSSLSFVDEIESRSREINEIKEQDVLQVEVPGISEDFAHPMSPVLPKFVLPSPLFVSSSDNDNEGDEIINNTSTGKPLTPREAPIISQSDKAGDKLLNIADLPSIPEDEQETKIEQAAASSALTGIEEPSEGLSEDNHLAADGSTLDIVSSIEQSDKTSNGSVKVKVKGSSKGFGKMKNIAKFW</sequence>
<gene>
    <name evidence="3" type="ORF">A4U43_C02F12680</name>
</gene>
<feature type="region of interest" description="Disordered" evidence="1">
    <location>
        <begin position="461"/>
        <end position="484"/>
    </location>
</feature>
<keyword evidence="2" id="KW-1133">Transmembrane helix</keyword>
<feature type="region of interest" description="Disordered" evidence="1">
    <location>
        <begin position="161"/>
        <end position="210"/>
    </location>
</feature>
<feature type="compositionally biased region" description="Low complexity" evidence="1">
    <location>
        <begin position="163"/>
        <end position="175"/>
    </location>
</feature>
<evidence type="ECO:0000313" key="3">
    <source>
        <dbReference type="EMBL" id="ONK77955.1"/>
    </source>
</evidence>
<dbReference type="AlphaFoldDB" id="A0A5P1FHU1"/>
<feature type="compositionally biased region" description="Basic and acidic residues" evidence="1">
    <location>
        <begin position="473"/>
        <end position="483"/>
    </location>
</feature>
<evidence type="ECO:0000256" key="2">
    <source>
        <dbReference type="SAM" id="Phobius"/>
    </source>
</evidence>
<dbReference type="PANTHER" id="PTHR33870:SF4">
    <property type="entry name" value="CARDIOMYOPATHY-ASSOCIATED PROTEIN"/>
    <property type="match status" value="1"/>
</dbReference>
<feature type="region of interest" description="Disordered" evidence="1">
    <location>
        <begin position="115"/>
        <end position="142"/>
    </location>
</feature>
<evidence type="ECO:0000313" key="4">
    <source>
        <dbReference type="Proteomes" id="UP000243459"/>
    </source>
</evidence>
<dbReference type="Gramene" id="ONK77955">
    <property type="protein sequence ID" value="ONK77955"/>
    <property type="gene ID" value="A4U43_C02F12680"/>
</dbReference>
<feature type="compositionally biased region" description="Acidic residues" evidence="1">
    <location>
        <begin position="176"/>
        <end position="208"/>
    </location>
</feature>
<dbReference type="EMBL" id="CM007382">
    <property type="protein sequence ID" value="ONK77955.1"/>
    <property type="molecule type" value="Genomic_DNA"/>
</dbReference>
<dbReference type="OrthoDB" id="1908091at2759"/>
<feature type="transmembrane region" description="Helical" evidence="2">
    <location>
        <begin position="53"/>
        <end position="74"/>
    </location>
</feature>
<feature type="region of interest" description="Disordered" evidence="1">
    <location>
        <begin position="371"/>
        <end position="416"/>
    </location>
</feature>
<keyword evidence="4" id="KW-1185">Reference proteome</keyword>
<dbReference type="PANTHER" id="PTHR33870">
    <property type="entry name" value="CARDIOMYOPATHY-ASSOCIATED PROTEIN"/>
    <property type="match status" value="1"/>
</dbReference>
<protein>
    <submittedName>
        <fullName evidence="3">Uncharacterized protein</fullName>
    </submittedName>
</protein>
<evidence type="ECO:0000256" key="1">
    <source>
        <dbReference type="SAM" id="MobiDB-lite"/>
    </source>
</evidence>